<dbReference type="InterPro" id="IPR005632">
    <property type="entry name" value="Chaperone_Skp"/>
</dbReference>
<evidence type="ECO:0000256" key="3">
    <source>
        <dbReference type="SAM" id="Coils"/>
    </source>
</evidence>
<keyword evidence="2 4" id="KW-0732">Signal</keyword>
<keyword evidence="6" id="KW-1185">Reference proteome</keyword>
<accession>A0A517YMJ1</accession>
<organism evidence="5 6">
    <name type="scientific">Anatilimnocola aggregata</name>
    <dbReference type="NCBI Taxonomy" id="2528021"/>
    <lineage>
        <taxon>Bacteria</taxon>
        <taxon>Pseudomonadati</taxon>
        <taxon>Planctomycetota</taxon>
        <taxon>Planctomycetia</taxon>
        <taxon>Pirellulales</taxon>
        <taxon>Pirellulaceae</taxon>
        <taxon>Anatilimnocola</taxon>
    </lineage>
</organism>
<evidence type="ECO:0000256" key="4">
    <source>
        <dbReference type="SAM" id="SignalP"/>
    </source>
</evidence>
<dbReference type="KEGG" id="aagg:ETAA8_65920"/>
<dbReference type="SUPFAM" id="SSF111384">
    <property type="entry name" value="OmpH-like"/>
    <property type="match status" value="1"/>
</dbReference>
<feature type="signal peptide" evidence="4">
    <location>
        <begin position="1"/>
        <end position="25"/>
    </location>
</feature>
<dbReference type="GO" id="GO:0005829">
    <property type="term" value="C:cytosol"/>
    <property type="evidence" value="ECO:0007669"/>
    <property type="project" value="TreeGrafter"/>
</dbReference>
<dbReference type="PANTHER" id="PTHR35089">
    <property type="entry name" value="CHAPERONE PROTEIN SKP"/>
    <property type="match status" value="1"/>
</dbReference>
<dbReference type="InterPro" id="IPR024930">
    <property type="entry name" value="Skp_dom_sf"/>
</dbReference>
<keyword evidence="3" id="KW-0175">Coiled coil</keyword>
<name>A0A517YMJ1_9BACT</name>
<dbReference type="SMART" id="SM00935">
    <property type="entry name" value="OmpH"/>
    <property type="match status" value="1"/>
</dbReference>
<proteinExistence type="inferred from homology"/>
<dbReference type="PANTHER" id="PTHR35089:SF1">
    <property type="entry name" value="CHAPERONE PROTEIN SKP"/>
    <property type="match status" value="1"/>
</dbReference>
<dbReference type="GO" id="GO:0051082">
    <property type="term" value="F:unfolded protein binding"/>
    <property type="evidence" value="ECO:0007669"/>
    <property type="project" value="InterPro"/>
</dbReference>
<sequence length="193" mass="21789" precursor="true">MTYTSTRLLLGVLAVACAVPSPLTAQDKPAELPIAVLNLDKVFAGYTKHSDRLQPLRDSAKELDETVQIRQVELETAANQMRKSPPGSPDQQRAQGQLIKLQNDLRQFVEQERQKLQKREVVILITTQRDIDEQLKKICQARGLKLVLRQNSPPDENQPLQELVKNLGRDVIYQDGLDITDDVLKALNETESK</sequence>
<evidence type="ECO:0000313" key="5">
    <source>
        <dbReference type="EMBL" id="QDU31434.1"/>
    </source>
</evidence>
<dbReference type="RefSeq" id="WP_145098563.1">
    <property type="nucleotide sequence ID" value="NZ_CP036274.1"/>
</dbReference>
<dbReference type="EMBL" id="CP036274">
    <property type="protein sequence ID" value="QDU31434.1"/>
    <property type="molecule type" value="Genomic_DNA"/>
</dbReference>
<dbReference type="Pfam" id="PF03938">
    <property type="entry name" value="OmpH"/>
    <property type="match status" value="1"/>
</dbReference>
<gene>
    <name evidence="5" type="ORF">ETAA8_65920</name>
</gene>
<dbReference type="Gene3D" id="3.30.910.20">
    <property type="entry name" value="Skp domain"/>
    <property type="match status" value="1"/>
</dbReference>
<evidence type="ECO:0000256" key="2">
    <source>
        <dbReference type="ARBA" id="ARBA00022729"/>
    </source>
</evidence>
<protein>
    <submittedName>
        <fullName evidence="5">Outer membrane protein (OmpH-like)</fullName>
    </submittedName>
</protein>
<feature type="coiled-coil region" evidence="3">
    <location>
        <begin position="91"/>
        <end position="119"/>
    </location>
</feature>
<evidence type="ECO:0000313" key="6">
    <source>
        <dbReference type="Proteomes" id="UP000315017"/>
    </source>
</evidence>
<reference evidence="5 6" key="1">
    <citation type="submission" date="2019-02" db="EMBL/GenBank/DDBJ databases">
        <title>Deep-cultivation of Planctomycetes and their phenomic and genomic characterization uncovers novel biology.</title>
        <authorList>
            <person name="Wiegand S."/>
            <person name="Jogler M."/>
            <person name="Boedeker C."/>
            <person name="Pinto D."/>
            <person name="Vollmers J."/>
            <person name="Rivas-Marin E."/>
            <person name="Kohn T."/>
            <person name="Peeters S.H."/>
            <person name="Heuer A."/>
            <person name="Rast P."/>
            <person name="Oberbeckmann S."/>
            <person name="Bunk B."/>
            <person name="Jeske O."/>
            <person name="Meyerdierks A."/>
            <person name="Storesund J.E."/>
            <person name="Kallscheuer N."/>
            <person name="Luecker S."/>
            <person name="Lage O.M."/>
            <person name="Pohl T."/>
            <person name="Merkel B.J."/>
            <person name="Hornburger P."/>
            <person name="Mueller R.-W."/>
            <person name="Bruemmer F."/>
            <person name="Labrenz M."/>
            <person name="Spormann A.M."/>
            <person name="Op den Camp H."/>
            <person name="Overmann J."/>
            <person name="Amann R."/>
            <person name="Jetten M.S.M."/>
            <person name="Mascher T."/>
            <person name="Medema M.H."/>
            <person name="Devos D.P."/>
            <person name="Kaster A.-K."/>
            <person name="Ovreas L."/>
            <person name="Rohde M."/>
            <person name="Galperin M.Y."/>
            <person name="Jogler C."/>
        </authorList>
    </citation>
    <scope>NUCLEOTIDE SEQUENCE [LARGE SCALE GENOMIC DNA]</scope>
    <source>
        <strain evidence="5 6">ETA_A8</strain>
    </source>
</reference>
<dbReference type="OrthoDB" id="273168at2"/>
<evidence type="ECO:0000256" key="1">
    <source>
        <dbReference type="ARBA" id="ARBA00009091"/>
    </source>
</evidence>
<dbReference type="GO" id="GO:0050821">
    <property type="term" value="P:protein stabilization"/>
    <property type="evidence" value="ECO:0007669"/>
    <property type="project" value="TreeGrafter"/>
</dbReference>
<dbReference type="Proteomes" id="UP000315017">
    <property type="component" value="Chromosome"/>
</dbReference>
<comment type="similarity">
    <text evidence="1">Belongs to the Skp family.</text>
</comment>
<dbReference type="AlphaFoldDB" id="A0A517YMJ1"/>
<feature type="chain" id="PRO_5022097570" evidence="4">
    <location>
        <begin position="26"/>
        <end position="193"/>
    </location>
</feature>